<dbReference type="EMBL" id="KF147891">
    <property type="protein sequence ID" value="AGS81891.1"/>
    <property type="molecule type" value="Genomic_DNA"/>
</dbReference>
<evidence type="ECO:0000313" key="2">
    <source>
        <dbReference type="Proteomes" id="UP000015545"/>
    </source>
</evidence>
<organism evidence="1 2">
    <name type="scientific">Pseudomonas phage PaBG</name>
    <dbReference type="NCBI Taxonomy" id="1335230"/>
    <lineage>
        <taxon>Viruses</taxon>
        <taxon>Duplodnaviria</taxon>
        <taxon>Heunggongvirae</taxon>
        <taxon>Uroviricota</taxon>
        <taxon>Caudoviricetes</taxon>
        <taxon>Baikalvirus</taxon>
        <taxon>Baikalvirus PaBG</taxon>
    </lineage>
</organism>
<keyword evidence="2" id="KW-1185">Reference proteome</keyword>
<reference evidence="1 2" key="1">
    <citation type="journal article" date="2014" name="Genome Announc.">
        <title>Complete Genome Sequence of the Novel Giant Pseudomonas Phage PaBG.</title>
        <authorList>
            <person name="Sykilinda N.N."/>
            <person name="Bondar A.A."/>
            <person name="Gorshkova A.S."/>
            <person name="Kurochkina L.P."/>
            <person name="Kulikov E.E."/>
            <person name="Shneider M.M."/>
            <person name="Kadykov V.A."/>
            <person name="Solovjeva N.V."/>
            <person name="Kabilov M.R."/>
            <person name="Mesyanzhinov V.V."/>
            <person name="Vlassov V.V."/>
            <person name="Drukker V.V."/>
            <person name="Miroshnikov K.A."/>
        </authorList>
    </citation>
    <scope>NUCLEOTIDE SEQUENCE [LARGE SCALE GENOMIC DNA]</scope>
</reference>
<proteinExistence type="predicted"/>
<dbReference type="RefSeq" id="YP_008433338.1">
    <property type="nucleotide sequence ID" value="NC_022096.1"/>
</dbReference>
<protein>
    <submittedName>
        <fullName evidence="1">Uncharacterized protein</fullName>
    </submittedName>
</protein>
<dbReference type="GeneID" id="16574693"/>
<name>S5WK53_9CAUD</name>
<accession>S5WK53</accession>
<evidence type="ECO:0000313" key="1">
    <source>
        <dbReference type="EMBL" id="AGS81891.1"/>
    </source>
</evidence>
<dbReference type="Proteomes" id="UP000015545">
    <property type="component" value="Segment"/>
</dbReference>
<sequence>MSLIIPHSAMSVDQRHKDYLLIGVSFGYNGGYTWPKEYALGPTIFEFERNEACPRHLASTYGGYARYVRTDRRTHTLITAPAVVMSCKPVYEVQRRISSAFKIDVPATVQVPYPKECDPWKTQVSILKNVDGKMIPGCPISELKREREDGSWGAVTHLQNETNELGHITGLELSYWLNEPGEYEVWFEWTSIEDKKPGVK</sequence>
<dbReference type="KEGG" id="vg:16574693"/>
<gene>
    <name evidence="1" type="ORF">PaBG_00007</name>
</gene>